<reference evidence="2" key="1">
    <citation type="journal article" date="2021" name="Mol. Plant Microbe Interact.">
        <title>Complete Genome Sequence of the Plant-Pathogenic Fungus Colletotrichum lupini.</title>
        <authorList>
            <person name="Baroncelli R."/>
            <person name="Pensec F."/>
            <person name="Da Lio D."/>
            <person name="Boufleur T."/>
            <person name="Vicente I."/>
            <person name="Sarrocco S."/>
            <person name="Picot A."/>
            <person name="Baraldi E."/>
            <person name="Sukno S."/>
            <person name="Thon M."/>
            <person name="Le Floch G."/>
        </authorList>
    </citation>
    <scope>NUCLEOTIDE SEQUENCE</scope>
    <source>
        <strain evidence="2">IMI 504893</strain>
    </source>
</reference>
<proteinExistence type="predicted"/>
<dbReference type="KEGG" id="clup:CLUP02_05291"/>
<name>A0A9Q8SN16_9PEZI</name>
<dbReference type="GeneID" id="73339309"/>
<keyword evidence="3" id="KW-1185">Reference proteome</keyword>
<dbReference type="AlphaFoldDB" id="A0A9Q8SN16"/>
<evidence type="ECO:0000313" key="2">
    <source>
        <dbReference type="EMBL" id="UQC79811.1"/>
    </source>
</evidence>
<organism evidence="2 3">
    <name type="scientific">Colletotrichum lupini</name>
    <dbReference type="NCBI Taxonomy" id="145971"/>
    <lineage>
        <taxon>Eukaryota</taxon>
        <taxon>Fungi</taxon>
        <taxon>Dikarya</taxon>
        <taxon>Ascomycota</taxon>
        <taxon>Pezizomycotina</taxon>
        <taxon>Sordariomycetes</taxon>
        <taxon>Hypocreomycetidae</taxon>
        <taxon>Glomerellales</taxon>
        <taxon>Glomerellaceae</taxon>
        <taxon>Colletotrichum</taxon>
        <taxon>Colletotrichum acutatum species complex</taxon>
    </lineage>
</organism>
<evidence type="ECO:0000256" key="1">
    <source>
        <dbReference type="SAM" id="MobiDB-lite"/>
    </source>
</evidence>
<evidence type="ECO:0000313" key="3">
    <source>
        <dbReference type="Proteomes" id="UP000830671"/>
    </source>
</evidence>
<accession>A0A9Q8SN16</accession>
<sequence length="970" mass="106456">MTVIGLPAHLVLSREAVSDSVESTFQVVLSILAQFPPTRPSRPTALLTNTKARSTQQPAMTARAMYGKVPVDSITVRPAPSILLVGFSLAYLSVLSTVQNTPSAHPSFSFRRSRQKAASSPDPEEPPEEPRRPHRYLSATPATPRHDGPLERYPWLAVGSSFLVSSVLPTSCFLHLSRPAAVLGFKIVDGTLTYNAPLIGSRFRSNDRRWRGSALNMPFCLDFARQVVNRSRPLILNNRRPPVTIADTASATHSLSCIRAPLAACGTPAPEVYTLRGDRESLGLAANNVQTRQLRTQALRVQTWLVRPDYPFPACLRSRVVTKSIWNSAELSVQTPKHPVSRVTGQRIANSVIVSQSLAFYPSNLAALDQPKLCCPSNAGCSIGDEGALQGLLFAADFKLPSSRRSMRRTSSRTGFLQPPLDTASNLGLMNCQRAARLRVANYTPTQRNPPYLKMADSQQRARTSANEQLVDLSCQARATNDYLKNPYVHMPLRRVGSLGAVQPPRKTFWTGDDAVVTFIHAAGPELIRQLTSRAYSVHLKTCLSSFPSDTRRVFSQTQQWSKALSICCCSLPLAPVCPSHQAWGTLLYLASIYAGDIRSTPTECPINVANQHYTHSLLHCTFVASMSDRNHSITTHPERSLPNPHLLNNSAVITGIIHERTPRAPRHFSTKSPRTESNFGRHCIVYGRLVRPRGKAYVQRQRHLAIGVTANRFADATSRTTRAPSSTMCSTLAFSGRSASSTRSRTGPIPTNFWKTWTSCSASLGAISPTAAQALKTRAVSTLQRPRTDGQASEVSSIQLQRDLYRCRRTTAGASPAPKFGRLSRSAGGVVSRPGVAGVRAWPFSRYYVLLLELMFSSAMYDYSDKSVSIITWCTELTGLTVLFHIVLNLKAKTSGHVESFLSFRCWKDEGASKTAFIPLLSKTGVVQIDNIYASRLLLQGLSHSDPGCALQYGHGVYILPLKSDPMQV</sequence>
<dbReference type="RefSeq" id="XP_049141442.1">
    <property type="nucleotide sequence ID" value="XM_049284299.1"/>
</dbReference>
<gene>
    <name evidence="2" type="ORF">CLUP02_05291</name>
</gene>
<dbReference type="EMBL" id="CP019475">
    <property type="protein sequence ID" value="UQC79811.1"/>
    <property type="molecule type" value="Genomic_DNA"/>
</dbReference>
<feature type="region of interest" description="Disordered" evidence="1">
    <location>
        <begin position="102"/>
        <end position="145"/>
    </location>
</feature>
<dbReference type="Proteomes" id="UP000830671">
    <property type="component" value="Chromosome 3"/>
</dbReference>
<protein>
    <submittedName>
        <fullName evidence="2">Uncharacterized protein</fullName>
    </submittedName>
</protein>